<comment type="subcellular location">
    <subcellularLocation>
        <location evidence="1">Nucleus</location>
    </subcellularLocation>
</comment>
<evidence type="ECO:0000256" key="7">
    <source>
        <dbReference type="ARBA" id="ARBA00023163"/>
    </source>
</evidence>
<proteinExistence type="predicted"/>
<feature type="domain" description="ZAD" evidence="12">
    <location>
        <begin position="2"/>
        <end position="76"/>
    </location>
</feature>
<dbReference type="SUPFAM" id="SSF57667">
    <property type="entry name" value="beta-beta-alpha zinc fingers"/>
    <property type="match status" value="5"/>
</dbReference>
<keyword evidence="15" id="KW-1185">Reference proteome</keyword>
<feature type="binding site" evidence="10">
    <location>
        <position position="7"/>
    </location>
    <ligand>
        <name>Zn(2+)</name>
        <dbReference type="ChEBI" id="CHEBI:29105"/>
    </ligand>
</feature>
<dbReference type="SMART" id="SM00355">
    <property type="entry name" value="ZnF_C2H2"/>
    <property type="match status" value="11"/>
</dbReference>
<evidence type="ECO:0000259" key="11">
    <source>
        <dbReference type="PROSITE" id="PS50157"/>
    </source>
</evidence>
<dbReference type="SUPFAM" id="SSF57716">
    <property type="entry name" value="Glucocorticoid receptor-like (DNA-binding domain)"/>
    <property type="match status" value="1"/>
</dbReference>
<keyword evidence="8" id="KW-0539">Nucleus</keyword>
<feature type="domain" description="C2H2-type" evidence="11">
    <location>
        <begin position="426"/>
        <end position="453"/>
    </location>
</feature>
<feature type="domain" description="C2H2-type" evidence="11">
    <location>
        <begin position="455"/>
        <end position="482"/>
    </location>
</feature>
<dbReference type="GO" id="GO:0005654">
    <property type="term" value="C:nucleoplasm"/>
    <property type="evidence" value="ECO:0007669"/>
    <property type="project" value="TreeGrafter"/>
</dbReference>
<dbReference type="InterPro" id="IPR012934">
    <property type="entry name" value="Znf_AD"/>
</dbReference>
<evidence type="ECO:0000256" key="1">
    <source>
        <dbReference type="ARBA" id="ARBA00004123"/>
    </source>
</evidence>
<dbReference type="eggNOG" id="KOG1721">
    <property type="taxonomic scope" value="Eukaryota"/>
</dbReference>
<feature type="domain" description="C2H2-type" evidence="11">
    <location>
        <begin position="483"/>
        <end position="510"/>
    </location>
</feature>
<feature type="binding site" evidence="10">
    <location>
        <position position="49"/>
    </location>
    <ligand>
        <name>Zn(2+)</name>
        <dbReference type="ChEBI" id="CHEBI:29105"/>
    </ligand>
</feature>
<feature type="binding site" evidence="10">
    <location>
        <position position="4"/>
    </location>
    <ligand>
        <name>Zn(2+)</name>
        <dbReference type="ChEBI" id="CHEBI:29105"/>
    </ligand>
</feature>
<evidence type="ECO:0000256" key="5">
    <source>
        <dbReference type="ARBA" id="ARBA00022833"/>
    </source>
</evidence>
<feature type="domain" description="C2H2-type" evidence="11">
    <location>
        <begin position="399"/>
        <end position="426"/>
    </location>
</feature>
<reference evidence="14" key="2">
    <citation type="submission" date="2020-05" db="UniProtKB">
        <authorList>
            <consortium name="EnsemblMetazoa"/>
        </authorList>
    </citation>
    <scope>IDENTIFICATION</scope>
    <source>
        <strain evidence="14">JHB</strain>
    </source>
</reference>
<dbReference type="InterPro" id="IPR013087">
    <property type="entry name" value="Znf_C2H2_type"/>
</dbReference>
<evidence type="ECO:0000313" key="15">
    <source>
        <dbReference type="Proteomes" id="UP000002320"/>
    </source>
</evidence>
<keyword evidence="3" id="KW-0677">Repeat</keyword>
<name>B0WTJ6_CULQU</name>
<evidence type="ECO:0000313" key="13">
    <source>
        <dbReference type="EMBL" id="EDS34445.1"/>
    </source>
</evidence>
<feature type="domain" description="C2H2-type" evidence="11">
    <location>
        <begin position="371"/>
        <end position="398"/>
    </location>
</feature>
<dbReference type="PANTHER" id="PTHR24399">
    <property type="entry name" value="ZINC FINGER AND BTB DOMAIN-CONTAINING"/>
    <property type="match status" value="1"/>
</dbReference>
<dbReference type="PANTHER" id="PTHR24399:SF70">
    <property type="entry name" value="C2H2-TYPE DOMAIN-CONTAINING PROTEIN"/>
    <property type="match status" value="1"/>
</dbReference>
<dbReference type="PROSITE" id="PS51915">
    <property type="entry name" value="ZAD"/>
    <property type="match status" value="1"/>
</dbReference>
<evidence type="ECO:0000256" key="10">
    <source>
        <dbReference type="PROSITE-ProRule" id="PRU01263"/>
    </source>
</evidence>
<evidence type="ECO:0000256" key="8">
    <source>
        <dbReference type="ARBA" id="ARBA00023242"/>
    </source>
</evidence>
<keyword evidence="6" id="KW-0805">Transcription regulation</keyword>
<evidence type="ECO:0000256" key="9">
    <source>
        <dbReference type="PROSITE-ProRule" id="PRU00042"/>
    </source>
</evidence>
<keyword evidence="5 10" id="KW-0862">Zinc</keyword>
<feature type="domain" description="C2H2-type" evidence="11">
    <location>
        <begin position="511"/>
        <end position="539"/>
    </location>
</feature>
<keyword evidence="7" id="KW-0804">Transcription</keyword>
<evidence type="ECO:0000256" key="2">
    <source>
        <dbReference type="ARBA" id="ARBA00022723"/>
    </source>
</evidence>
<dbReference type="GO" id="GO:0000978">
    <property type="term" value="F:RNA polymerase II cis-regulatory region sequence-specific DNA binding"/>
    <property type="evidence" value="ECO:0007669"/>
    <property type="project" value="TreeGrafter"/>
</dbReference>
<dbReference type="EnsemblMetazoa" id="CPIJ010646-RA">
    <property type="protein sequence ID" value="CPIJ010646-PA"/>
    <property type="gene ID" value="CPIJ010646"/>
</dbReference>
<evidence type="ECO:0000313" key="14">
    <source>
        <dbReference type="EnsemblMetazoa" id="CPIJ010646-PA"/>
    </source>
</evidence>
<dbReference type="GO" id="GO:0008270">
    <property type="term" value="F:zinc ion binding"/>
    <property type="evidence" value="ECO:0007669"/>
    <property type="project" value="UniProtKB-UniRule"/>
</dbReference>
<sequence>MSMCRLCAAVVAECTSIFSRRQEKTIAEMVLQVASVVIPIDDPHSTLVCPECIELTLDAFNYVERVRETEHRFKEELRPAEEMVEYVESENEAEQVEVLDVMEAEGVELSEHKDIQIESETFDVLLDLEDETMEVLDDDPEEVSKELFGLFAEAIHQEGSEKWYKLRQDPDFTDVLSNTLLELLEEEESLDEEEPSDEVGRIARCCNSNCKMVFHSRQELVGHGVQAHKADRFQDSSSFECHVCYQRFETRKALLTHLRRLIRDYRCQFCGVYFNSPADKTVHVNTSHVESKTTSRRTRIVEQPVKICCGCEATFESMEELYQHGVDVHQSQQPSNEKLDRDHQCNICFKYFKNKSGVRTHQVLVYKPKVYSCGTCGKAFECASKLSTHETIHITERNYACETCGGTFRTAADLRGHQRVHQERNLVCSTCGARFHKPAHLRSHLKTHDANAYEYTCSFCSKQFKEKSNWKVHLKVHTGEKQYQCQFCTKVFRYATDRKRHEMSHTGNYPHGCKICGKAFARPVQLQSHTRRIASGDFQLGLAKSTIHHRIRQVLKQPLHPEQLSVQRRIELYRLNKNSLPALYGRTELSSVGSEQSQLCMGKNNIDLHISQKR</sequence>
<dbReference type="Pfam" id="PF07776">
    <property type="entry name" value="zf-AD"/>
    <property type="match status" value="1"/>
</dbReference>
<dbReference type="VEuPathDB" id="VectorBase:CPIJ010646"/>
<dbReference type="Gene3D" id="3.40.1800.20">
    <property type="match status" value="1"/>
</dbReference>
<keyword evidence="2 10" id="KW-0479">Metal-binding</keyword>
<dbReference type="Proteomes" id="UP000002320">
    <property type="component" value="Unassembled WGS sequence"/>
</dbReference>
<dbReference type="PROSITE" id="PS50157">
    <property type="entry name" value="ZINC_FINGER_C2H2_2"/>
    <property type="match status" value="8"/>
</dbReference>
<feature type="domain" description="C2H2-type" evidence="11">
    <location>
        <begin position="265"/>
        <end position="293"/>
    </location>
</feature>
<dbReference type="OMA" id="THDANAY"/>
<dbReference type="SMART" id="SM00868">
    <property type="entry name" value="zf-AD"/>
    <property type="match status" value="2"/>
</dbReference>
<dbReference type="HOGENOM" id="CLU_002678_56_0_1"/>
<dbReference type="Pfam" id="PF00096">
    <property type="entry name" value="zf-C2H2"/>
    <property type="match status" value="4"/>
</dbReference>
<protein>
    <submittedName>
        <fullName evidence="13 14">Uncharacterized protein</fullName>
    </submittedName>
</protein>
<feature type="domain" description="C2H2-type" evidence="11">
    <location>
        <begin position="306"/>
        <end position="334"/>
    </location>
</feature>
<reference evidence="13" key="1">
    <citation type="submission" date="2007-03" db="EMBL/GenBank/DDBJ databases">
        <title>Annotation of Culex pipiens quinquefasciatus.</title>
        <authorList>
            <consortium name="The Broad Institute Genome Sequencing Platform"/>
            <person name="Atkinson P.W."/>
            <person name="Hemingway J."/>
            <person name="Christensen B.M."/>
            <person name="Higgs S."/>
            <person name="Kodira C."/>
            <person name="Hannick L."/>
            <person name="Megy K."/>
            <person name="O'Leary S."/>
            <person name="Pearson M."/>
            <person name="Haas B.J."/>
            <person name="Mauceli E."/>
            <person name="Wortman J.R."/>
            <person name="Lee N.H."/>
            <person name="Guigo R."/>
            <person name="Stanke M."/>
            <person name="Alvarado L."/>
            <person name="Amedeo P."/>
            <person name="Antoine C.H."/>
            <person name="Arensburger P."/>
            <person name="Bidwell S.L."/>
            <person name="Crawford M."/>
            <person name="Camaro F."/>
            <person name="Devon K."/>
            <person name="Engels R."/>
            <person name="Hammond M."/>
            <person name="Howarth C."/>
            <person name="Koehrsen M."/>
            <person name="Lawson D."/>
            <person name="Montgomery P."/>
            <person name="Nene V."/>
            <person name="Nusbaum C."/>
            <person name="Puiu D."/>
            <person name="Romero-Severson J."/>
            <person name="Severson D.W."/>
            <person name="Shumway M."/>
            <person name="Sisk P."/>
            <person name="Stolte C."/>
            <person name="Zeng Q."/>
            <person name="Eisenstadt E."/>
            <person name="Fraser-Liggett C."/>
            <person name="Strausberg R."/>
            <person name="Galagan J."/>
            <person name="Birren B."/>
            <person name="Collins F.H."/>
        </authorList>
    </citation>
    <scope>NUCLEOTIDE SEQUENCE [LARGE SCALE GENOMIC DNA]</scope>
    <source>
        <strain evidence="13">JHB</strain>
    </source>
</reference>
<keyword evidence="4 9" id="KW-0863">Zinc-finger</keyword>
<dbReference type="InterPro" id="IPR036236">
    <property type="entry name" value="Znf_C2H2_sf"/>
</dbReference>
<dbReference type="VEuPathDB" id="VectorBase:CQUJHB004941"/>
<dbReference type="EMBL" id="DS232087">
    <property type="protein sequence ID" value="EDS34445.1"/>
    <property type="molecule type" value="Genomic_DNA"/>
</dbReference>
<dbReference type="AlphaFoldDB" id="B0WTJ6"/>
<dbReference type="KEGG" id="cqu:CpipJ_CPIJ010646"/>
<gene>
    <name evidence="14" type="primary">6042976</name>
    <name evidence="13" type="ORF">CpipJ_CPIJ010646</name>
</gene>
<dbReference type="PROSITE" id="PS00028">
    <property type="entry name" value="ZINC_FINGER_C2H2_1"/>
    <property type="match status" value="8"/>
</dbReference>
<dbReference type="GO" id="GO:0001227">
    <property type="term" value="F:DNA-binding transcription repressor activity, RNA polymerase II-specific"/>
    <property type="evidence" value="ECO:0007669"/>
    <property type="project" value="TreeGrafter"/>
</dbReference>
<dbReference type="FunFam" id="3.30.160.60:FF:000145">
    <property type="entry name" value="Zinc finger protein 574"/>
    <property type="match status" value="1"/>
</dbReference>
<evidence type="ECO:0000256" key="4">
    <source>
        <dbReference type="ARBA" id="ARBA00022771"/>
    </source>
</evidence>
<evidence type="ECO:0000256" key="6">
    <source>
        <dbReference type="ARBA" id="ARBA00023015"/>
    </source>
</evidence>
<dbReference type="OrthoDB" id="3437960at2759"/>
<organism>
    <name type="scientific">Culex quinquefasciatus</name>
    <name type="common">Southern house mosquito</name>
    <name type="synonym">Culex pungens</name>
    <dbReference type="NCBI Taxonomy" id="7176"/>
    <lineage>
        <taxon>Eukaryota</taxon>
        <taxon>Metazoa</taxon>
        <taxon>Ecdysozoa</taxon>
        <taxon>Arthropoda</taxon>
        <taxon>Hexapoda</taxon>
        <taxon>Insecta</taxon>
        <taxon>Pterygota</taxon>
        <taxon>Neoptera</taxon>
        <taxon>Endopterygota</taxon>
        <taxon>Diptera</taxon>
        <taxon>Nematocera</taxon>
        <taxon>Culicoidea</taxon>
        <taxon>Culicidae</taxon>
        <taxon>Culicinae</taxon>
        <taxon>Culicini</taxon>
        <taxon>Culex</taxon>
        <taxon>Culex</taxon>
    </lineage>
</organism>
<feature type="binding site" evidence="10">
    <location>
        <position position="52"/>
    </location>
    <ligand>
        <name>Zn(2+)</name>
        <dbReference type="ChEBI" id="CHEBI:29105"/>
    </ligand>
</feature>
<dbReference type="Gene3D" id="3.30.160.60">
    <property type="entry name" value="Classic Zinc Finger"/>
    <property type="match status" value="7"/>
</dbReference>
<evidence type="ECO:0000259" key="12">
    <source>
        <dbReference type="PROSITE" id="PS51915"/>
    </source>
</evidence>
<evidence type="ECO:0000256" key="3">
    <source>
        <dbReference type="ARBA" id="ARBA00022737"/>
    </source>
</evidence>
<dbReference type="InParanoid" id="B0WTJ6"/>
<accession>B0WTJ6</accession>